<proteinExistence type="predicted"/>
<name>G9A592_SINF1</name>
<dbReference type="PATRIC" id="fig|380.5.peg.3933"/>
<feature type="compositionally biased region" description="Basic and acidic residues" evidence="1">
    <location>
        <begin position="499"/>
        <end position="510"/>
    </location>
</feature>
<dbReference type="eggNOG" id="ENOG5032W2U">
    <property type="taxonomic scope" value="Bacteria"/>
</dbReference>
<organism evidence="2 3">
    <name type="scientific">Sinorhizobium fredii (strain HH103)</name>
    <dbReference type="NCBI Taxonomy" id="1117943"/>
    <lineage>
        <taxon>Bacteria</taxon>
        <taxon>Pseudomonadati</taxon>
        <taxon>Pseudomonadota</taxon>
        <taxon>Alphaproteobacteria</taxon>
        <taxon>Hyphomicrobiales</taxon>
        <taxon>Rhizobiaceae</taxon>
        <taxon>Sinorhizobium/Ensifer group</taxon>
        <taxon>Sinorhizobium</taxon>
    </lineage>
</organism>
<reference evidence="2 3" key="1">
    <citation type="journal article" date="2012" name="J. Bacteriol.">
        <title>Genome sequence of the soybean symbiont Sinorhizobium fredii HH103.</title>
        <authorList>
            <person name="Weidner S."/>
            <person name="Becker A."/>
            <person name="Bonilla I."/>
            <person name="Jaenicke S."/>
            <person name="Lloret J."/>
            <person name="Margaret I."/>
            <person name="Puhler A."/>
            <person name="Ruiz-Sainz J.E."/>
            <person name="Schneiker-Bekel S."/>
            <person name="Szczepanowski R."/>
            <person name="Vinardell J.M."/>
            <person name="Zehner S."/>
            <person name="Gottfert M."/>
        </authorList>
    </citation>
    <scope>NUCLEOTIDE SEQUENCE [LARGE SCALE GENOMIC DNA]</scope>
    <source>
        <strain evidence="2 3">HH103</strain>
    </source>
</reference>
<feature type="compositionally biased region" description="Acidic residues" evidence="1">
    <location>
        <begin position="475"/>
        <end position="492"/>
    </location>
</feature>
<evidence type="ECO:0000313" key="3">
    <source>
        <dbReference type="Proteomes" id="UP000007735"/>
    </source>
</evidence>
<accession>G9A592</accession>
<dbReference type="Proteomes" id="UP000007735">
    <property type="component" value="Chromosome"/>
</dbReference>
<protein>
    <submittedName>
        <fullName evidence="2">Uncharacterized protein</fullName>
    </submittedName>
</protein>
<dbReference type="RefSeq" id="WP_014330586.1">
    <property type="nucleotide sequence ID" value="NC_016812.1"/>
</dbReference>
<feature type="region of interest" description="Disordered" evidence="1">
    <location>
        <begin position="460"/>
        <end position="510"/>
    </location>
</feature>
<evidence type="ECO:0000313" key="2">
    <source>
        <dbReference type="EMBL" id="CCE98213.1"/>
    </source>
</evidence>
<gene>
    <name evidence="2" type="ordered locus">SFHH103_03722</name>
</gene>
<evidence type="ECO:0000256" key="1">
    <source>
        <dbReference type="SAM" id="MobiDB-lite"/>
    </source>
</evidence>
<dbReference type="EMBL" id="HE616890">
    <property type="protein sequence ID" value="CCE98213.1"/>
    <property type="molecule type" value="Genomic_DNA"/>
</dbReference>
<dbReference type="AlphaFoldDB" id="G9A592"/>
<dbReference type="KEGG" id="sfh:SFHH103_03722"/>
<dbReference type="HOGENOM" id="CLU_469995_0_0_5"/>
<dbReference type="STRING" id="1117943.SFHH103_03722"/>
<sequence length="592" mass="62273">MAILPDFSAATFIPGAPINNPYLPLIPGHVLSYKGDEIDPETADITTERNDVLTTSAAFEVRGVSTTVIRDTVYEEDVILEDTFDWYAQDSAGNVWYFGEIVVNYEYDDDGNFIGVNHEGQWSADDPGNQPGWVMKATPEFGPAYYQEFAPGIAEDESIVAETGLSFNTPIGGFDDVIKTIDSSALSTGVEFKYYAPGVGGIAEVALAPDGTITSEVDIYRRGVVGQADPDDSDDVAPALTALEESKTIENLGEIRDLATADFAGTGTTKEVTVVGGSTDSDDALGAYFIDEATGAFGEARILVADLSDAPSGSSVAVDVPDGQSLCLFLVRGTDQIGVDLEQYTDGGLHLKNLLTGAPANLADPYAPTVVDDAGNILPIQPLSALGADDGGNLLNPAGSMQAIGLSSKVPGTGGIEIVGFEDRLNTSPDYDGDFNDAIVAVSEAPIAAEVLDQLIREAGGAQPEEIDRALPSETGEDGEDGEDGVQDDDPTDNPTGESVKEAANDHHASSELDNWMAGDTLEFADGALHTDGNSDDVGSRKEFFFADGDLGDLSRFAQFYDDHVDVPGWLFDGDAILKGPAPLGTDGFFLA</sequence>